<dbReference type="InterPro" id="IPR048587">
    <property type="entry name" value="CvfB_S1_3rd"/>
</dbReference>
<feature type="domain" description="Conserved virulence factor B first S1" evidence="2">
    <location>
        <begin position="3"/>
        <end position="58"/>
    </location>
</feature>
<evidence type="ECO:0000259" key="3">
    <source>
        <dbReference type="Pfam" id="PF17783"/>
    </source>
</evidence>
<protein>
    <recommendedName>
        <fullName evidence="8">S1 motif domain-containing protein</fullName>
    </recommendedName>
</protein>
<dbReference type="InterPro" id="IPR012340">
    <property type="entry name" value="NA-bd_OB-fold"/>
</dbReference>
<gene>
    <name evidence="6" type="ORF">SAMN05216238_11095</name>
</gene>
<comment type="similarity">
    <text evidence="1">Belongs to the CvfB family.</text>
</comment>
<dbReference type="EMBL" id="FOMR01000010">
    <property type="protein sequence ID" value="SFE22672.1"/>
    <property type="molecule type" value="Genomic_DNA"/>
</dbReference>
<evidence type="ECO:0000259" key="2">
    <source>
        <dbReference type="Pfam" id="PF13509"/>
    </source>
</evidence>
<dbReference type="InterPro" id="IPR036388">
    <property type="entry name" value="WH-like_DNA-bd_sf"/>
</dbReference>
<dbReference type="RefSeq" id="WP_090086472.1">
    <property type="nucleotide sequence ID" value="NZ_FOMR01000010.1"/>
</dbReference>
<dbReference type="InterPro" id="IPR048588">
    <property type="entry name" value="CvfB_S1_2nd"/>
</dbReference>
<feature type="domain" description="Conserved virulence factor B-like winged helix" evidence="3">
    <location>
        <begin position="221"/>
        <end position="275"/>
    </location>
</feature>
<evidence type="ECO:0000256" key="1">
    <source>
        <dbReference type="PIRNR" id="PIRNR012524"/>
    </source>
</evidence>
<name>A0A1I1YTK5_9BACI</name>
<reference evidence="7" key="1">
    <citation type="submission" date="2016-10" db="EMBL/GenBank/DDBJ databases">
        <authorList>
            <person name="Varghese N."/>
            <person name="Submissions S."/>
        </authorList>
    </citation>
    <scope>NUCLEOTIDE SEQUENCE [LARGE SCALE GENOMIC DNA]</scope>
    <source>
        <strain evidence="7">DSM 22530</strain>
    </source>
</reference>
<evidence type="ECO:0000313" key="7">
    <source>
        <dbReference type="Proteomes" id="UP000199474"/>
    </source>
</evidence>
<dbReference type="PIRSF" id="PIRSF012524">
    <property type="entry name" value="YitL_S1"/>
    <property type="match status" value="1"/>
</dbReference>
<proteinExistence type="inferred from homology"/>
<dbReference type="Pfam" id="PF21543">
    <property type="entry name" value="CvfB_2nd"/>
    <property type="match status" value="1"/>
</dbReference>
<dbReference type="PANTHER" id="PTHR37296:SF1">
    <property type="entry name" value="CONSERVED VIRULENCE FACTOR B"/>
    <property type="match status" value="1"/>
</dbReference>
<dbReference type="AlphaFoldDB" id="A0A1I1YTK5"/>
<dbReference type="Proteomes" id="UP000199474">
    <property type="component" value="Unassembled WGS sequence"/>
</dbReference>
<dbReference type="Pfam" id="PF13509">
    <property type="entry name" value="S1_2"/>
    <property type="match status" value="1"/>
</dbReference>
<dbReference type="Pfam" id="PF21191">
    <property type="entry name" value="CvfB_1st"/>
    <property type="match status" value="1"/>
</dbReference>
<sequence length="278" mass="31167">MKLGAIQTMKIIRETKSGYMLQNDVFLPKEAADADFSEGQKAEVFLYNNRKGNVFATTNLPAVQVDVYDWVEVVEAVSGLGVFVDIGIETEVLVSQEDLPPIESVWPAKGDMLLVNLDTDKKGRLIAVPAGEHLIRKHWQIAPSDLLHQSIGGRVYHTSKEGSALISEDGYRGFIHHTERKHEPRLGEWVEGRVIDVKDDGTLNVSLRPLKQDSMHEDAKTILKYLEVNDGVMHFSDKSDPEDIRGTFNISKAAFKRALGKLMKDGHVKQEDGKTFRM</sequence>
<evidence type="ECO:0000313" key="6">
    <source>
        <dbReference type="EMBL" id="SFE22672.1"/>
    </source>
</evidence>
<dbReference type="Gene3D" id="1.10.10.10">
    <property type="entry name" value="Winged helix-like DNA-binding domain superfamily/Winged helix DNA-binding domain"/>
    <property type="match status" value="1"/>
</dbReference>
<dbReference type="Gene3D" id="2.40.50.140">
    <property type="entry name" value="Nucleic acid-binding proteins"/>
    <property type="match status" value="2"/>
</dbReference>
<dbReference type="PANTHER" id="PTHR37296">
    <property type="entry name" value="CONSERVED VIRULENCE FACTOR B"/>
    <property type="match status" value="1"/>
</dbReference>
<dbReference type="InterPro" id="IPR014464">
    <property type="entry name" value="CvfB_fam"/>
</dbReference>
<feature type="domain" description="Conserved virulence factor B third S1" evidence="5">
    <location>
        <begin position="142"/>
        <end position="209"/>
    </location>
</feature>
<dbReference type="OrthoDB" id="9801597at2"/>
<evidence type="ECO:0000259" key="4">
    <source>
        <dbReference type="Pfam" id="PF21191"/>
    </source>
</evidence>
<keyword evidence="7" id="KW-1185">Reference proteome</keyword>
<accession>A0A1I1YTK5</accession>
<feature type="domain" description="Conserved virulence factor B second S1" evidence="4">
    <location>
        <begin position="68"/>
        <end position="127"/>
    </location>
</feature>
<evidence type="ECO:0000259" key="5">
    <source>
        <dbReference type="Pfam" id="PF21543"/>
    </source>
</evidence>
<dbReference type="InterPro" id="IPR040764">
    <property type="entry name" value="CvfB_WH"/>
</dbReference>
<dbReference type="InterPro" id="IPR039566">
    <property type="entry name" value="CvfB_S1_st"/>
</dbReference>
<organism evidence="6 7">
    <name type="scientific">Lentibacillus persicus</name>
    <dbReference type="NCBI Taxonomy" id="640948"/>
    <lineage>
        <taxon>Bacteria</taxon>
        <taxon>Bacillati</taxon>
        <taxon>Bacillota</taxon>
        <taxon>Bacilli</taxon>
        <taxon>Bacillales</taxon>
        <taxon>Bacillaceae</taxon>
        <taxon>Lentibacillus</taxon>
    </lineage>
</organism>
<evidence type="ECO:0008006" key="8">
    <source>
        <dbReference type="Google" id="ProtNLM"/>
    </source>
</evidence>
<dbReference type="Pfam" id="PF17783">
    <property type="entry name" value="WHD_CvfB"/>
    <property type="match status" value="1"/>
</dbReference>